<feature type="signal peptide" evidence="4">
    <location>
        <begin position="1"/>
        <end position="32"/>
    </location>
</feature>
<dbReference type="PANTHER" id="PTHR11008">
    <property type="entry name" value="PROTEIN TAKEOUT-LIKE PROTEIN"/>
    <property type="match status" value="1"/>
</dbReference>
<accession>A0AAE1H1J2</accession>
<reference evidence="5" key="1">
    <citation type="submission" date="2021-07" db="EMBL/GenBank/DDBJ databases">
        <authorList>
            <person name="Catto M.A."/>
            <person name="Jacobson A."/>
            <person name="Kennedy G."/>
            <person name="Labadie P."/>
            <person name="Hunt B.G."/>
            <person name="Srinivasan R."/>
        </authorList>
    </citation>
    <scope>NUCLEOTIDE SEQUENCE</scope>
    <source>
        <strain evidence="5">PL_HMW_Pooled</strain>
        <tissue evidence="5">Head</tissue>
    </source>
</reference>
<comment type="similarity">
    <text evidence="3">Belongs to the TO family.</text>
</comment>
<evidence type="ECO:0000256" key="4">
    <source>
        <dbReference type="SAM" id="SignalP"/>
    </source>
</evidence>
<name>A0AAE1H1J2_9NEOP</name>
<evidence type="ECO:0000313" key="6">
    <source>
        <dbReference type="Proteomes" id="UP001219518"/>
    </source>
</evidence>
<dbReference type="AlphaFoldDB" id="A0AAE1H1J2"/>
<evidence type="ECO:0000313" key="5">
    <source>
        <dbReference type="EMBL" id="KAK3912601.1"/>
    </source>
</evidence>
<dbReference type="SMART" id="SM00700">
    <property type="entry name" value="JHBP"/>
    <property type="match status" value="1"/>
</dbReference>
<reference evidence="5" key="2">
    <citation type="journal article" date="2023" name="BMC Genomics">
        <title>Pest status, molecular evolution, and epigenetic factors derived from the genome assembly of Frankliniella fusca, a thysanopteran phytovirus vector.</title>
        <authorList>
            <person name="Catto M.A."/>
            <person name="Labadie P.E."/>
            <person name="Jacobson A.L."/>
            <person name="Kennedy G.G."/>
            <person name="Srinivasan R."/>
            <person name="Hunt B.G."/>
        </authorList>
    </citation>
    <scope>NUCLEOTIDE SEQUENCE</scope>
    <source>
        <strain evidence="5">PL_HMW_Pooled</strain>
    </source>
</reference>
<feature type="chain" id="PRO_5042063399" evidence="4">
    <location>
        <begin position="33"/>
        <end position="263"/>
    </location>
</feature>
<dbReference type="Gene3D" id="3.15.10.30">
    <property type="entry name" value="Haemolymph juvenile hormone binding protein"/>
    <property type="match status" value="1"/>
</dbReference>
<dbReference type="PANTHER" id="PTHR11008:SF35">
    <property type="entry name" value="PROTEIN TAKEOUT-LIKE PROTEIN"/>
    <property type="match status" value="1"/>
</dbReference>
<organism evidence="5 6">
    <name type="scientific">Frankliniella fusca</name>
    <dbReference type="NCBI Taxonomy" id="407009"/>
    <lineage>
        <taxon>Eukaryota</taxon>
        <taxon>Metazoa</taxon>
        <taxon>Ecdysozoa</taxon>
        <taxon>Arthropoda</taxon>
        <taxon>Hexapoda</taxon>
        <taxon>Insecta</taxon>
        <taxon>Pterygota</taxon>
        <taxon>Neoptera</taxon>
        <taxon>Paraneoptera</taxon>
        <taxon>Thysanoptera</taxon>
        <taxon>Terebrantia</taxon>
        <taxon>Thripoidea</taxon>
        <taxon>Thripidae</taxon>
        <taxon>Frankliniella</taxon>
    </lineage>
</organism>
<evidence type="ECO:0000256" key="2">
    <source>
        <dbReference type="ARBA" id="ARBA00023108"/>
    </source>
</evidence>
<keyword evidence="2" id="KW-0090">Biological rhythms</keyword>
<proteinExistence type="inferred from homology"/>
<dbReference type="Proteomes" id="UP001219518">
    <property type="component" value="Unassembled WGS sequence"/>
</dbReference>
<dbReference type="InterPro" id="IPR038606">
    <property type="entry name" value="To_sf"/>
</dbReference>
<evidence type="ECO:0000256" key="1">
    <source>
        <dbReference type="ARBA" id="ARBA00022729"/>
    </source>
</evidence>
<comment type="caution">
    <text evidence="5">The sequence shown here is derived from an EMBL/GenBank/DDBJ whole genome shotgun (WGS) entry which is preliminary data.</text>
</comment>
<dbReference type="EMBL" id="JAHWGI010000295">
    <property type="protein sequence ID" value="KAK3912601.1"/>
    <property type="molecule type" value="Genomic_DNA"/>
</dbReference>
<gene>
    <name evidence="5" type="ORF">KUF71_022189</name>
</gene>
<protein>
    <submittedName>
        <fullName evidence="5">Protein takeout</fullName>
    </submittedName>
</protein>
<sequence>MQLRGSARAPAPAGLGLGLGLLAALCLATAEAAYVLETPEYILPCSRSDPKLNDCVKRLFNHLRPYLIRGIPEIEVPPVEPLSINKLYMENGHGPVRVRAAFNNVTAFGASNYSINNVKADVPHWKIELHLTIPRIEVKGQYEVTGNVLLFPVRSKGDFWAAFSDIKSVATINGHEIFQDGIKFLKIQSIGADFNLGKSRFKIKDVINRSNLLGEAMNRFLNENADVIIEEMKPAAAASISRHFTGFLNKAFLKIPVDIWLTE</sequence>
<dbReference type="FunFam" id="3.15.10.30:FF:000001">
    <property type="entry name" value="Takeout-like protein 1"/>
    <property type="match status" value="1"/>
</dbReference>
<dbReference type="Pfam" id="PF06585">
    <property type="entry name" value="JHBP"/>
    <property type="match status" value="1"/>
</dbReference>
<dbReference type="GO" id="GO:0007623">
    <property type="term" value="P:circadian rhythm"/>
    <property type="evidence" value="ECO:0007669"/>
    <property type="project" value="UniProtKB-ARBA"/>
</dbReference>
<keyword evidence="1 4" id="KW-0732">Signal</keyword>
<evidence type="ECO:0000256" key="3">
    <source>
        <dbReference type="ARBA" id="ARBA00060902"/>
    </source>
</evidence>
<dbReference type="InterPro" id="IPR010562">
    <property type="entry name" value="Haemolymph_juvenile_hormone-bd"/>
</dbReference>
<keyword evidence="6" id="KW-1185">Reference proteome</keyword>
<dbReference type="GO" id="GO:0005615">
    <property type="term" value="C:extracellular space"/>
    <property type="evidence" value="ECO:0007669"/>
    <property type="project" value="TreeGrafter"/>
</dbReference>